<feature type="region of interest" description="Disordered" evidence="1">
    <location>
        <begin position="1"/>
        <end position="23"/>
    </location>
</feature>
<evidence type="ECO:0000313" key="3">
    <source>
        <dbReference type="Proteomes" id="UP001557484"/>
    </source>
</evidence>
<dbReference type="InterPro" id="IPR017745">
    <property type="entry name" value="BcsE"/>
</dbReference>
<keyword evidence="3" id="KW-1185">Reference proteome</keyword>
<proteinExistence type="predicted"/>
<gene>
    <name evidence="2" type="ORF">AB4875_08955</name>
</gene>
<dbReference type="Proteomes" id="UP001557484">
    <property type="component" value="Unassembled WGS sequence"/>
</dbReference>
<name>A0ABV3TXZ8_9GAMM</name>
<evidence type="ECO:0000256" key="1">
    <source>
        <dbReference type="SAM" id="MobiDB-lite"/>
    </source>
</evidence>
<dbReference type="EMBL" id="JBFRYB010000001">
    <property type="protein sequence ID" value="MEX1665619.1"/>
    <property type="molecule type" value="Genomic_DNA"/>
</dbReference>
<evidence type="ECO:0000313" key="2">
    <source>
        <dbReference type="EMBL" id="MEX1665619.1"/>
    </source>
</evidence>
<organism evidence="2 3">
    <name type="scientific">Zhongshania arctica</name>
    <dbReference type="NCBI Taxonomy" id="3238302"/>
    <lineage>
        <taxon>Bacteria</taxon>
        <taxon>Pseudomonadati</taxon>
        <taxon>Pseudomonadota</taxon>
        <taxon>Gammaproteobacteria</taxon>
        <taxon>Cellvibrionales</taxon>
        <taxon>Spongiibacteraceae</taxon>
        <taxon>Zhongshania</taxon>
    </lineage>
</organism>
<sequence length="534" mass="59279">MLDTNIERRSRSLGVSNIPSSGSEMRPGSIYLCVSAGKKHVPALISSICTSNTPRFIGLCEPESLFRGLDELVSQRLDQCLNTQFKDVHFWHDPEEKVSASAAILLRDVKKMPSVKPALYIIFLKSNAFPTDNQRKLDKVLARWQAWARQYQHCILFLCNGSVKSLETAALQANAFLSGIASFYALDADHYRYFIHHWSSDDNVIAKQEYLLSTNSAATLEAIDIPSEDTANIDLAVESGIETGQIVTTDGLAAEISSELHVGISVASNSLIMDSFDELHSATVIFTCSSPTEVVELATMTYKLRSRYKHNIKILIRENVQCLRYADEQFLLKAGASQIIPYIITSTRLVSLIDAIRCNDFARQLPPTLYGLLESRNTSDYRGYADPYIFAASVGKAMDAQRYSGVEHLLVRFEPLRGISLEQSLNLCHIKRDGDLVTVCRGFIYIFLHACRINDVAIALRNSLTLPVQDSFGSQSIIHDPDDVAAELELIDLSTDGIPADIGQKLLASNPEKDQKIQAKHLITVSLATPYVID</sequence>
<reference evidence="2 3" key="1">
    <citation type="journal article" date="2011" name="Int. J. Syst. Evol. Microbiol.">
        <title>Zhongshania antarctica gen. nov., sp. nov. and Zhongshania guokunii sp. nov., gammaproteobacteria respectively isolated from coastal attached (fast) ice and surface seawater of the Antarctic.</title>
        <authorList>
            <person name="Li H.J."/>
            <person name="Zhang X.Y."/>
            <person name="Chen C.X."/>
            <person name="Zhang Y.J."/>
            <person name="Gao Z.M."/>
            <person name="Yu Y."/>
            <person name="Chen X.L."/>
            <person name="Chen B."/>
            <person name="Zhang Y.Z."/>
        </authorList>
    </citation>
    <scope>NUCLEOTIDE SEQUENCE [LARGE SCALE GENOMIC DNA]</scope>
    <source>
        <strain evidence="2 3">R06B22</strain>
    </source>
</reference>
<dbReference type="RefSeq" id="WP_368377062.1">
    <property type="nucleotide sequence ID" value="NZ_JBFRYB010000001.1"/>
</dbReference>
<accession>A0ABV3TXZ8</accession>
<feature type="compositionally biased region" description="Basic and acidic residues" evidence="1">
    <location>
        <begin position="1"/>
        <end position="10"/>
    </location>
</feature>
<feature type="compositionally biased region" description="Polar residues" evidence="1">
    <location>
        <begin position="13"/>
        <end position="23"/>
    </location>
</feature>
<protein>
    <submittedName>
        <fullName evidence="2">BcsE family c-di-GMP-binding protein</fullName>
    </submittedName>
</protein>
<dbReference type="Pfam" id="PF10995">
    <property type="entry name" value="CBP_BcsE"/>
    <property type="match status" value="1"/>
</dbReference>
<comment type="caution">
    <text evidence="2">The sequence shown here is derived from an EMBL/GenBank/DDBJ whole genome shotgun (WGS) entry which is preliminary data.</text>
</comment>